<keyword evidence="2" id="KW-0808">Transferase</keyword>
<dbReference type="Proteomes" id="UP000054321">
    <property type="component" value="Unassembled WGS sequence"/>
</dbReference>
<keyword evidence="4" id="KW-1185">Reference proteome</keyword>
<comment type="similarity">
    <text evidence="1 2">Belongs to the arylamine N-acetyltransferase family.</text>
</comment>
<organism evidence="3 4">
    <name type="scientific">Oidiodendron maius (strain Zn)</name>
    <dbReference type="NCBI Taxonomy" id="913774"/>
    <lineage>
        <taxon>Eukaryota</taxon>
        <taxon>Fungi</taxon>
        <taxon>Dikarya</taxon>
        <taxon>Ascomycota</taxon>
        <taxon>Pezizomycotina</taxon>
        <taxon>Leotiomycetes</taxon>
        <taxon>Leotiomycetes incertae sedis</taxon>
        <taxon>Myxotrichaceae</taxon>
        <taxon>Oidiodendron</taxon>
    </lineage>
</organism>
<name>A0A0C3H1C6_OIDMZ</name>
<dbReference type="InterPro" id="IPR053710">
    <property type="entry name" value="Arylamine_NAT_domain_sf"/>
</dbReference>
<evidence type="ECO:0000256" key="2">
    <source>
        <dbReference type="RuleBase" id="RU003452"/>
    </source>
</evidence>
<dbReference type="GO" id="GO:0016407">
    <property type="term" value="F:acetyltransferase activity"/>
    <property type="evidence" value="ECO:0007669"/>
    <property type="project" value="InterPro"/>
</dbReference>
<dbReference type="PANTHER" id="PTHR11786">
    <property type="entry name" value="N-HYDROXYARYLAMINE O-ACETYLTRANSFERASE"/>
    <property type="match status" value="1"/>
</dbReference>
<dbReference type="InParanoid" id="A0A0C3H1C6"/>
<dbReference type="AlphaFoldDB" id="A0A0C3H1C6"/>
<accession>A0A0C3H1C6</accession>
<evidence type="ECO:0000256" key="1">
    <source>
        <dbReference type="ARBA" id="ARBA00006547"/>
    </source>
</evidence>
<dbReference type="PANTHER" id="PTHR11786:SF0">
    <property type="entry name" value="ARYLAMINE N-ACETYLTRANSFERASE 4-RELATED"/>
    <property type="match status" value="1"/>
</dbReference>
<keyword evidence="2" id="KW-0012">Acyltransferase</keyword>
<dbReference type="InterPro" id="IPR038765">
    <property type="entry name" value="Papain-like_cys_pep_sf"/>
</dbReference>
<dbReference type="Pfam" id="PF00797">
    <property type="entry name" value="Acetyltransf_2"/>
    <property type="match status" value="1"/>
</dbReference>
<proteinExistence type="inferred from homology"/>
<reference evidence="3 4" key="1">
    <citation type="submission" date="2014-04" db="EMBL/GenBank/DDBJ databases">
        <authorList>
            <consortium name="DOE Joint Genome Institute"/>
            <person name="Kuo A."/>
            <person name="Martino E."/>
            <person name="Perotto S."/>
            <person name="Kohler A."/>
            <person name="Nagy L.G."/>
            <person name="Floudas D."/>
            <person name="Copeland A."/>
            <person name="Barry K.W."/>
            <person name="Cichocki N."/>
            <person name="Veneault-Fourrey C."/>
            <person name="LaButti K."/>
            <person name="Lindquist E.A."/>
            <person name="Lipzen A."/>
            <person name="Lundell T."/>
            <person name="Morin E."/>
            <person name="Murat C."/>
            <person name="Sun H."/>
            <person name="Tunlid A."/>
            <person name="Henrissat B."/>
            <person name="Grigoriev I.V."/>
            <person name="Hibbett D.S."/>
            <person name="Martin F."/>
            <person name="Nordberg H.P."/>
            <person name="Cantor M.N."/>
            <person name="Hua S.X."/>
        </authorList>
    </citation>
    <scope>NUCLEOTIDE SEQUENCE [LARGE SCALE GENOMIC DNA]</scope>
    <source>
        <strain evidence="3 4">Zn</strain>
    </source>
</reference>
<dbReference type="InterPro" id="IPR001447">
    <property type="entry name" value="Arylamine_N-AcTrfase"/>
</dbReference>
<dbReference type="EMBL" id="KN832882">
    <property type="protein sequence ID" value="KIM97144.1"/>
    <property type="molecule type" value="Genomic_DNA"/>
</dbReference>
<protein>
    <submittedName>
        <fullName evidence="3">Uncharacterized protein</fullName>
    </submittedName>
</protein>
<dbReference type="OrthoDB" id="10260017at2759"/>
<sequence>MSCTEEQLHQYLKHINYPKEKHASEPLRLLEELQACQLSTVPFESTALHYSKHRLLSLDLDDLFQKIVIDGKGGYCMELNTFFGAVLRGLGFTLINIGARVKNGDRYGSWGHMANLVTIDDKRYLVDVGFGADGPMRPVPLQNGYEYLVLPRQLGKLEYRSLAQHTDPNQRIWVYSIQDIAIAEWRECYCFTDLEYFPEDFVAMNLSPMTRPTSFFVKTVLAMRAIIDEQTSIATGIITLYKDTIKRKYMGEVEVLETLQNETQRIKALERYFGIVLKPSEQKAIRGLPTELIEQ</sequence>
<gene>
    <name evidence="3" type="ORF">OIDMADRAFT_168891</name>
</gene>
<dbReference type="STRING" id="913774.A0A0C3H1C6"/>
<reference evidence="4" key="2">
    <citation type="submission" date="2015-01" db="EMBL/GenBank/DDBJ databases">
        <title>Evolutionary Origins and Diversification of the Mycorrhizal Mutualists.</title>
        <authorList>
            <consortium name="DOE Joint Genome Institute"/>
            <consortium name="Mycorrhizal Genomics Consortium"/>
            <person name="Kohler A."/>
            <person name="Kuo A."/>
            <person name="Nagy L.G."/>
            <person name="Floudas D."/>
            <person name="Copeland A."/>
            <person name="Barry K.W."/>
            <person name="Cichocki N."/>
            <person name="Veneault-Fourrey C."/>
            <person name="LaButti K."/>
            <person name="Lindquist E.A."/>
            <person name="Lipzen A."/>
            <person name="Lundell T."/>
            <person name="Morin E."/>
            <person name="Murat C."/>
            <person name="Riley R."/>
            <person name="Ohm R."/>
            <person name="Sun H."/>
            <person name="Tunlid A."/>
            <person name="Henrissat B."/>
            <person name="Grigoriev I.V."/>
            <person name="Hibbett D.S."/>
            <person name="Martin F."/>
        </authorList>
    </citation>
    <scope>NUCLEOTIDE SEQUENCE [LARGE SCALE GENOMIC DNA]</scope>
    <source>
        <strain evidence="4">Zn</strain>
    </source>
</reference>
<dbReference type="HOGENOM" id="CLU_049918_2_0_1"/>
<evidence type="ECO:0000313" key="4">
    <source>
        <dbReference type="Proteomes" id="UP000054321"/>
    </source>
</evidence>
<dbReference type="Gene3D" id="3.30.2140.20">
    <property type="match status" value="1"/>
</dbReference>
<evidence type="ECO:0000313" key="3">
    <source>
        <dbReference type="EMBL" id="KIM97144.1"/>
    </source>
</evidence>
<dbReference type="SUPFAM" id="SSF54001">
    <property type="entry name" value="Cysteine proteinases"/>
    <property type="match status" value="1"/>
</dbReference>
<dbReference type="PRINTS" id="PR01543">
    <property type="entry name" value="ANATRNSFRASE"/>
</dbReference>